<accession>A0ACC0HN93</accession>
<evidence type="ECO:0000313" key="2">
    <source>
        <dbReference type="Proteomes" id="UP001060215"/>
    </source>
</evidence>
<proteinExistence type="predicted"/>
<name>A0ACC0HN93_9ERIC</name>
<keyword evidence="2" id="KW-1185">Reference proteome</keyword>
<organism evidence="1 2">
    <name type="scientific">Camellia lanceoleosa</name>
    <dbReference type="NCBI Taxonomy" id="1840588"/>
    <lineage>
        <taxon>Eukaryota</taxon>
        <taxon>Viridiplantae</taxon>
        <taxon>Streptophyta</taxon>
        <taxon>Embryophyta</taxon>
        <taxon>Tracheophyta</taxon>
        <taxon>Spermatophyta</taxon>
        <taxon>Magnoliopsida</taxon>
        <taxon>eudicotyledons</taxon>
        <taxon>Gunneridae</taxon>
        <taxon>Pentapetalae</taxon>
        <taxon>asterids</taxon>
        <taxon>Ericales</taxon>
        <taxon>Theaceae</taxon>
        <taxon>Camellia</taxon>
    </lineage>
</organism>
<dbReference type="Proteomes" id="UP001060215">
    <property type="component" value="Chromosome 4"/>
</dbReference>
<evidence type="ECO:0000313" key="1">
    <source>
        <dbReference type="EMBL" id="KAI8014494.1"/>
    </source>
</evidence>
<reference evidence="1 2" key="1">
    <citation type="journal article" date="2022" name="Plant J.">
        <title>Chromosome-level genome of Camellia lanceoleosa provides a valuable resource for understanding genome evolution and self-incompatibility.</title>
        <authorList>
            <person name="Gong W."/>
            <person name="Xiao S."/>
            <person name="Wang L."/>
            <person name="Liao Z."/>
            <person name="Chang Y."/>
            <person name="Mo W."/>
            <person name="Hu G."/>
            <person name="Li W."/>
            <person name="Zhao G."/>
            <person name="Zhu H."/>
            <person name="Hu X."/>
            <person name="Ji K."/>
            <person name="Xiang X."/>
            <person name="Song Q."/>
            <person name="Yuan D."/>
            <person name="Jin S."/>
            <person name="Zhang L."/>
        </authorList>
    </citation>
    <scope>NUCLEOTIDE SEQUENCE [LARGE SCALE GENOMIC DNA]</scope>
    <source>
        <strain evidence="1">SQ_2022a</strain>
    </source>
</reference>
<gene>
    <name evidence="1" type="ORF">LOK49_LG05G01348</name>
</gene>
<protein>
    <submittedName>
        <fullName evidence="1">Uncharacterized protein</fullName>
    </submittedName>
</protein>
<comment type="caution">
    <text evidence="1">The sequence shown here is derived from an EMBL/GenBank/DDBJ whole genome shotgun (WGS) entry which is preliminary data.</text>
</comment>
<sequence length="133" mass="14364">MENKNENAEEAKSKPKGSSGKPPTRLQKKAPATLQLDQMTAINAGSNNNGSRSAIPLLSPLIFSPLPVQLEREDKKQLLKSIENDDHDGEKGDDNNNDTSAPTPPSQTTGNVEDPSSLFTFFQPQCVLVNHGP</sequence>
<dbReference type="EMBL" id="CM045761">
    <property type="protein sequence ID" value="KAI8014494.1"/>
    <property type="molecule type" value="Genomic_DNA"/>
</dbReference>